<keyword evidence="3" id="KW-0285">Flavoprotein</keyword>
<evidence type="ECO:0000313" key="11">
    <source>
        <dbReference type="Proteomes" id="UP000191500"/>
    </source>
</evidence>
<dbReference type="AlphaFoldDB" id="A0A1V6U9T7"/>
<evidence type="ECO:0000256" key="7">
    <source>
        <dbReference type="ARBA" id="ARBA00023002"/>
    </source>
</evidence>
<keyword evidence="8" id="KW-0472">Membrane</keyword>
<dbReference type="Gene3D" id="3.50.50.60">
    <property type="entry name" value="FAD/NAD(P)-binding domain"/>
    <property type="match status" value="1"/>
</dbReference>
<dbReference type="Pfam" id="PF01494">
    <property type="entry name" value="FAD_binding_3"/>
    <property type="match status" value="1"/>
</dbReference>
<evidence type="ECO:0000256" key="6">
    <source>
        <dbReference type="ARBA" id="ARBA00022989"/>
    </source>
</evidence>
<evidence type="ECO:0000256" key="8">
    <source>
        <dbReference type="ARBA" id="ARBA00023136"/>
    </source>
</evidence>
<evidence type="ECO:0000256" key="3">
    <source>
        <dbReference type="ARBA" id="ARBA00022630"/>
    </source>
</evidence>
<dbReference type="STRING" id="36646.A0A1V6U9T7"/>
<dbReference type="GO" id="GO:0071949">
    <property type="term" value="F:FAD binding"/>
    <property type="evidence" value="ECO:0007669"/>
    <property type="project" value="InterPro"/>
</dbReference>
<comment type="subcellular location">
    <subcellularLocation>
        <location evidence="1">Membrane</location>
    </subcellularLocation>
</comment>
<protein>
    <recommendedName>
        <fullName evidence="9">FAD-binding domain-containing protein</fullName>
    </recommendedName>
</protein>
<dbReference type="EMBL" id="MDDG01000014">
    <property type="protein sequence ID" value="OQE35180.1"/>
    <property type="molecule type" value="Genomic_DNA"/>
</dbReference>
<organism evidence="10 11">
    <name type="scientific">Penicillium coprophilum</name>
    <dbReference type="NCBI Taxonomy" id="36646"/>
    <lineage>
        <taxon>Eukaryota</taxon>
        <taxon>Fungi</taxon>
        <taxon>Dikarya</taxon>
        <taxon>Ascomycota</taxon>
        <taxon>Pezizomycotina</taxon>
        <taxon>Eurotiomycetes</taxon>
        <taxon>Eurotiomycetidae</taxon>
        <taxon>Eurotiales</taxon>
        <taxon>Aspergillaceae</taxon>
        <taxon>Penicillium</taxon>
    </lineage>
</organism>
<dbReference type="SUPFAM" id="SSF51905">
    <property type="entry name" value="FAD/NAD(P)-binding domain"/>
    <property type="match status" value="1"/>
</dbReference>
<dbReference type="GO" id="GO:0016020">
    <property type="term" value="C:membrane"/>
    <property type="evidence" value="ECO:0007669"/>
    <property type="project" value="UniProtKB-SubCell"/>
</dbReference>
<dbReference type="InterPro" id="IPR002938">
    <property type="entry name" value="FAD-bd"/>
</dbReference>
<keyword evidence="4" id="KW-0812">Transmembrane</keyword>
<dbReference type="InterPro" id="IPR036188">
    <property type="entry name" value="FAD/NAD-bd_sf"/>
</dbReference>
<evidence type="ECO:0000256" key="4">
    <source>
        <dbReference type="ARBA" id="ARBA00022692"/>
    </source>
</evidence>
<feature type="domain" description="FAD-binding" evidence="9">
    <location>
        <begin position="5"/>
        <end position="338"/>
    </location>
</feature>
<evidence type="ECO:0000259" key="9">
    <source>
        <dbReference type="Pfam" id="PF01494"/>
    </source>
</evidence>
<evidence type="ECO:0000256" key="2">
    <source>
        <dbReference type="ARBA" id="ARBA00007992"/>
    </source>
</evidence>
<dbReference type="GO" id="GO:0004497">
    <property type="term" value="F:monooxygenase activity"/>
    <property type="evidence" value="ECO:0007669"/>
    <property type="project" value="InterPro"/>
</dbReference>
<keyword evidence="11" id="KW-1185">Reference proteome</keyword>
<dbReference type="PANTHER" id="PTHR47356:SF2">
    <property type="entry name" value="FAD-BINDING DOMAIN-CONTAINING PROTEIN-RELATED"/>
    <property type="match status" value="1"/>
</dbReference>
<dbReference type="InterPro" id="IPR050562">
    <property type="entry name" value="FAD_mOase_fung"/>
</dbReference>
<keyword evidence="5" id="KW-0274">FAD</keyword>
<evidence type="ECO:0000313" key="10">
    <source>
        <dbReference type="EMBL" id="OQE35180.1"/>
    </source>
</evidence>
<comment type="similarity">
    <text evidence="2">Belongs to the paxM FAD-dependent monooxygenase family.</text>
</comment>
<sequence>MGSDFKVIVVGAGPVGLFTSHALHHANVDFVVLERKATIVQEEGASLVVHPTTLRVMHQLGLLESLLDMGVELETHMSLTKDGHVFHESPRYRTIRENHGYAPLAFDRSELVRTMYNMLPDTEKEKVLANKQLSDIETRDDGVKVTCADGSVYHGSIVIGADGVHSKTRHLMREIALKDDPLRDWDPEEPFTATFRLLYGSFPTRSPPGEGNDTQSSGKSISYFSGPRRSWFFVSEKLPKPTSERNRYTENDINAVAAEIADYPLNRTVKVKDVWPNMLAKGMTDLQEGIAKYWSLGRIVLVGDSCHKFTVHMGLGFNNGVQDVVVLCNRLRHVIHRASYRNPDASALTHVFEDYERVRKSPECSLVADLTNSGLETRMYTWYSALHWFFARYIIAHSFVESLGLRYLFSPGFQKAQVLDYVEGSERINGKLPWLHPMRASEL</sequence>
<keyword evidence="7" id="KW-0560">Oxidoreductase</keyword>
<keyword evidence="6" id="KW-1133">Transmembrane helix</keyword>
<evidence type="ECO:0000256" key="5">
    <source>
        <dbReference type="ARBA" id="ARBA00022827"/>
    </source>
</evidence>
<dbReference type="PANTHER" id="PTHR47356">
    <property type="entry name" value="FAD-DEPENDENT MONOOXYGENASE ASQG-RELATED"/>
    <property type="match status" value="1"/>
</dbReference>
<name>A0A1V6U9T7_9EURO</name>
<gene>
    <name evidence="10" type="ORF">PENCOP_c014G05993</name>
</gene>
<accession>A0A1V6U9T7</accession>
<proteinExistence type="inferred from homology"/>
<comment type="caution">
    <text evidence="10">The sequence shown here is derived from an EMBL/GenBank/DDBJ whole genome shotgun (WGS) entry which is preliminary data.</text>
</comment>
<dbReference type="PRINTS" id="PR00420">
    <property type="entry name" value="RNGMNOXGNASE"/>
</dbReference>
<evidence type="ECO:0000256" key="1">
    <source>
        <dbReference type="ARBA" id="ARBA00004370"/>
    </source>
</evidence>
<reference evidence="11" key="1">
    <citation type="journal article" date="2017" name="Nat. Microbiol.">
        <title>Global analysis of biosynthetic gene clusters reveals vast potential of secondary metabolite production in Penicillium species.</title>
        <authorList>
            <person name="Nielsen J.C."/>
            <person name="Grijseels S."/>
            <person name="Prigent S."/>
            <person name="Ji B."/>
            <person name="Dainat J."/>
            <person name="Nielsen K.F."/>
            <person name="Frisvad J.C."/>
            <person name="Workman M."/>
            <person name="Nielsen J."/>
        </authorList>
    </citation>
    <scope>NUCLEOTIDE SEQUENCE [LARGE SCALE GENOMIC DNA]</scope>
    <source>
        <strain evidence="11">IBT 31321</strain>
    </source>
</reference>
<dbReference type="Proteomes" id="UP000191500">
    <property type="component" value="Unassembled WGS sequence"/>
</dbReference>